<dbReference type="Pfam" id="PF04488">
    <property type="entry name" value="Gly_transf_sug"/>
    <property type="match status" value="1"/>
</dbReference>
<dbReference type="Pfam" id="PF04572">
    <property type="entry name" value="Gb3_synth"/>
    <property type="match status" value="1"/>
</dbReference>
<protein>
    <recommendedName>
        <fullName evidence="8">Alpha 1,4-glycosyltransferase domain-containing protein</fullName>
    </recommendedName>
</protein>
<evidence type="ECO:0000256" key="6">
    <source>
        <dbReference type="ARBA" id="ARBA00023136"/>
    </source>
</evidence>
<comment type="similarity">
    <text evidence="2">Belongs to the glycosyltransferase 32 family.</text>
</comment>
<gene>
    <name evidence="9" type="ORF">V5799_021791</name>
</gene>
<evidence type="ECO:0000256" key="4">
    <source>
        <dbReference type="ARBA" id="ARBA00022679"/>
    </source>
</evidence>
<dbReference type="InterPro" id="IPR029044">
    <property type="entry name" value="Nucleotide-diphossugar_trans"/>
</dbReference>
<keyword evidence="6 7" id="KW-0472">Membrane</keyword>
<dbReference type="Gene3D" id="3.90.550.20">
    <property type="match status" value="1"/>
</dbReference>
<name>A0AAQ4FNZ3_AMBAM</name>
<organism evidence="9 10">
    <name type="scientific">Amblyomma americanum</name>
    <name type="common">Lone star tick</name>
    <dbReference type="NCBI Taxonomy" id="6943"/>
    <lineage>
        <taxon>Eukaryota</taxon>
        <taxon>Metazoa</taxon>
        <taxon>Ecdysozoa</taxon>
        <taxon>Arthropoda</taxon>
        <taxon>Chelicerata</taxon>
        <taxon>Arachnida</taxon>
        <taxon>Acari</taxon>
        <taxon>Parasitiformes</taxon>
        <taxon>Ixodida</taxon>
        <taxon>Ixodoidea</taxon>
        <taxon>Ixodidae</taxon>
        <taxon>Amblyomminae</taxon>
        <taxon>Amblyomma</taxon>
    </lineage>
</organism>
<evidence type="ECO:0000313" key="10">
    <source>
        <dbReference type="Proteomes" id="UP001321473"/>
    </source>
</evidence>
<dbReference type="Proteomes" id="UP001321473">
    <property type="component" value="Unassembled WGS sequence"/>
</dbReference>
<evidence type="ECO:0000256" key="1">
    <source>
        <dbReference type="ARBA" id="ARBA00004323"/>
    </source>
</evidence>
<dbReference type="SUPFAM" id="SSF53448">
    <property type="entry name" value="Nucleotide-diphospho-sugar transferases"/>
    <property type="match status" value="1"/>
</dbReference>
<comment type="subcellular location">
    <subcellularLocation>
        <location evidence="1">Golgi apparatus membrane</location>
        <topology evidence="1">Single-pass type II membrane protein</topology>
    </subcellularLocation>
</comment>
<dbReference type="GO" id="GO:0016758">
    <property type="term" value="F:hexosyltransferase activity"/>
    <property type="evidence" value="ECO:0007669"/>
    <property type="project" value="UniProtKB-ARBA"/>
</dbReference>
<evidence type="ECO:0000256" key="3">
    <source>
        <dbReference type="ARBA" id="ARBA00022676"/>
    </source>
</evidence>
<comment type="caution">
    <text evidence="9">The sequence shown here is derived from an EMBL/GenBank/DDBJ whole genome shotgun (WGS) entry which is preliminary data.</text>
</comment>
<keyword evidence="3" id="KW-0328">Glycosyltransferase</keyword>
<accession>A0AAQ4FNZ3</accession>
<dbReference type="AlphaFoldDB" id="A0AAQ4FNZ3"/>
<reference evidence="9 10" key="1">
    <citation type="journal article" date="2023" name="Arcadia Sci">
        <title>De novo assembly of a long-read Amblyomma americanum tick genome.</title>
        <authorList>
            <person name="Chou S."/>
            <person name="Poskanzer K.E."/>
            <person name="Rollins M."/>
            <person name="Thuy-Boun P.S."/>
        </authorList>
    </citation>
    <scope>NUCLEOTIDE SEQUENCE [LARGE SCALE GENOMIC DNA]</scope>
    <source>
        <strain evidence="9">F_SG_1</strain>
        <tissue evidence="9">Salivary glands</tissue>
    </source>
</reference>
<keyword evidence="4" id="KW-0808">Transferase</keyword>
<keyword evidence="5" id="KW-0333">Golgi apparatus</keyword>
<dbReference type="EMBL" id="JARKHS020000812">
    <property type="protein sequence ID" value="KAK8788435.1"/>
    <property type="molecule type" value="Genomic_DNA"/>
</dbReference>
<evidence type="ECO:0000313" key="9">
    <source>
        <dbReference type="EMBL" id="KAK8788435.1"/>
    </source>
</evidence>
<feature type="domain" description="Alpha 1,4-glycosyltransferase" evidence="8">
    <location>
        <begin position="209"/>
        <end position="329"/>
    </location>
</feature>
<dbReference type="PANTHER" id="PTHR12042">
    <property type="entry name" value="LACTOSYLCERAMIDE 4-ALPHA-GALACTOSYLTRANSFERASE ALPHA- 1,4-GALACTOSYLTRANSFERASE"/>
    <property type="match status" value="1"/>
</dbReference>
<dbReference type="PANTHER" id="PTHR12042:SF21">
    <property type="entry name" value="ALPHA1,4-GALACTOSYLTRANSFERASE 1-RELATED"/>
    <property type="match status" value="1"/>
</dbReference>
<evidence type="ECO:0000256" key="7">
    <source>
        <dbReference type="SAM" id="Phobius"/>
    </source>
</evidence>
<dbReference type="InterPro" id="IPR007577">
    <property type="entry name" value="GlycoTrfase_DXD_sugar-bd_CS"/>
</dbReference>
<keyword evidence="10" id="KW-1185">Reference proteome</keyword>
<dbReference type="GO" id="GO:0000139">
    <property type="term" value="C:Golgi membrane"/>
    <property type="evidence" value="ECO:0007669"/>
    <property type="project" value="UniProtKB-SubCell"/>
</dbReference>
<dbReference type="GO" id="GO:0006688">
    <property type="term" value="P:glycosphingolipid biosynthetic process"/>
    <property type="evidence" value="ECO:0007669"/>
    <property type="project" value="TreeGrafter"/>
</dbReference>
<evidence type="ECO:0000259" key="8">
    <source>
        <dbReference type="Pfam" id="PF04572"/>
    </source>
</evidence>
<feature type="transmembrane region" description="Helical" evidence="7">
    <location>
        <begin position="12"/>
        <end position="30"/>
    </location>
</feature>
<dbReference type="InterPro" id="IPR051981">
    <property type="entry name" value="Glycosyltransf_32"/>
</dbReference>
<sequence>MSGADNTVSSRRVALSVCGLLLVASLVWLYCSCLPYARGIVPFTFLSKRTPLKPPSDSNSGALNAHNMTIWFVESSNETCLNGRQACSIESASFRNPKSRVVLLTTGRLSADCDYYRALCSLSNFRDFRLNLTEAFSETPLESWYRSRNWTRGPYGIEDLSDGIRLAVLWKRGGTYLDLDVIVLKDLSALRNSVMFEVTGQLTNSVLFFDKGHPFVGEALRRCAQEYDAVRWGSCGPSLLGRIYYSWKNWPGRGQVRFRERDTFFAVGYNAWTLFFEPSKTSSVFEATAWSYGVHLWNKLSHGVRVVTGSGTALDVLSRFNCPRVYEVMMSRKFF</sequence>
<keyword evidence="7" id="KW-0812">Transmembrane</keyword>
<evidence type="ECO:0000256" key="5">
    <source>
        <dbReference type="ARBA" id="ARBA00023034"/>
    </source>
</evidence>
<dbReference type="InterPro" id="IPR007652">
    <property type="entry name" value="A1-4-GlycosylTfrase_dom"/>
</dbReference>
<proteinExistence type="inferred from homology"/>
<keyword evidence="7" id="KW-1133">Transmembrane helix</keyword>
<evidence type="ECO:0000256" key="2">
    <source>
        <dbReference type="ARBA" id="ARBA00009003"/>
    </source>
</evidence>